<gene>
    <name evidence="2" type="ORF">F1644_16980</name>
    <name evidence="1" type="ORF">GGR15_000666</name>
</gene>
<dbReference type="EMBL" id="CP043839">
    <property type="protein sequence ID" value="WOF13852.1"/>
    <property type="molecule type" value="Genomic_DNA"/>
</dbReference>
<dbReference type="Proteomes" id="UP000576368">
    <property type="component" value="Unassembled WGS sequence"/>
</dbReference>
<dbReference type="RefSeq" id="WP_118305778.1">
    <property type="nucleotide sequence ID" value="NZ_BMPA01000002.1"/>
</dbReference>
<dbReference type="GeneID" id="86893024"/>
<evidence type="ECO:0000313" key="3">
    <source>
        <dbReference type="Proteomes" id="UP000576368"/>
    </source>
</evidence>
<reference evidence="2 4" key="1">
    <citation type="submission" date="2019-09" db="EMBL/GenBank/DDBJ databases">
        <title>Butyricimonas paravirosa DSM 105722 (=214-4 = JCM 18677 = CCUG 65563).</title>
        <authorList>
            <person name="Le Roy T."/>
            <person name="Cani P.D."/>
        </authorList>
    </citation>
    <scope>NUCLEOTIDE SEQUENCE [LARGE SCALE GENOMIC DNA]</scope>
    <source>
        <strain evidence="2 4">DSM 105722</strain>
    </source>
</reference>
<proteinExistence type="predicted"/>
<evidence type="ECO:0000313" key="1">
    <source>
        <dbReference type="EMBL" id="NJC17061.1"/>
    </source>
</evidence>
<dbReference type="AlphaFoldDB" id="A0A7X5YA84"/>
<sequence length="301" mass="33892">MTDLNNVVLENQVNNEESLLRKNVVINGKTKAMIIALPKNYQMEQPKNKGKLLESLDKDKMFEVIYNFAHPKPFIEAGEPLVDLNGKELPAGTNWDEVLVLCQTPDTYWRVGMEEEVKLARVHDFKSVQECFQAIGCSILCSRNPNKIEQLGIAAQASGNQTFQEIYDFARKNGLSINSSRLYLDVKTSIEQTLRLMTGDSSVPEVKIGRPVETAQRLYESIVLTLGKSSAAKRYPIKVTSYFEKLHGINVVETALQLIPAARIALYNQMGCEDKETCLSNTITPFIELALQYQKEQQEVA</sequence>
<protein>
    <submittedName>
        <fullName evidence="1">Uncharacterized protein</fullName>
    </submittedName>
</protein>
<evidence type="ECO:0000313" key="2">
    <source>
        <dbReference type="EMBL" id="WOF13852.1"/>
    </source>
</evidence>
<keyword evidence="4" id="KW-1185">Reference proteome</keyword>
<reference evidence="1 3" key="2">
    <citation type="submission" date="2020-03" db="EMBL/GenBank/DDBJ databases">
        <title>Genomic Encyclopedia of Type Strains, Phase IV (KMG-IV): sequencing the most valuable type-strain genomes for metagenomic binning, comparative biology and taxonomic classification.</title>
        <authorList>
            <person name="Goeker M."/>
        </authorList>
    </citation>
    <scope>NUCLEOTIDE SEQUENCE [LARGE SCALE GENOMIC DNA]</scope>
    <source>
        <strain evidence="1 3">DSM 105722</strain>
    </source>
</reference>
<organism evidence="1 3">
    <name type="scientific">Butyricimonas paravirosa</name>
    <dbReference type="NCBI Taxonomy" id="1472417"/>
    <lineage>
        <taxon>Bacteria</taxon>
        <taxon>Pseudomonadati</taxon>
        <taxon>Bacteroidota</taxon>
        <taxon>Bacteroidia</taxon>
        <taxon>Bacteroidales</taxon>
        <taxon>Odoribacteraceae</taxon>
        <taxon>Butyricimonas</taxon>
    </lineage>
</organism>
<evidence type="ECO:0000313" key="4">
    <source>
        <dbReference type="Proteomes" id="UP001302374"/>
    </source>
</evidence>
<name>A0A7X5YA84_9BACT</name>
<dbReference type="Proteomes" id="UP001302374">
    <property type="component" value="Chromosome"/>
</dbReference>
<accession>A0A7X5YA84</accession>
<dbReference type="EMBL" id="JAATLI010000002">
    <property type="protein sequence ID" value="NJC17061.1"/>
    <property type="molecule type" value="Genomic_DNA"/>
</dbReference>